<dbReference type="SUPFAM" id="SSF48264">
    <property type="entry name" value="Cytochrome P450"/>
    <property type="match status" value="1"/>
</dbReference>
<dbReference type="InterPro" id="IPR002401">
    <property type="entry name" value="Cyt_P450_E_grp-I"/>
</dbReference>
<dbReference type="GO" id="GO:0020037">
    <property type="term" value="F:heme binding"/>
    <property type="evidence" value="ECO:0007669"/>
    <property type="project" value="InterPro"/>
</dbReference>
<keyword evidence="5 7" id="KW-0408">Iron</keyword>
<dbReference type="PRINTS" id="PR00385">
    <property type="entry name" value="P450"/>
</dbReference>
<dbReference type="InterPro" id="IPR001128">
    <property type="entry name" value="Cyt_P450"/>
</dbReference>
<keyword evidence="6" id="KW-0503">Monooxygenase</keyword>
<protein>
    <recommendedName>
        <fullName evidence="10">Cytochrome P450</fullName>
    </recommendedName>
</protein>
<proteinExistence type="inferred from homology"/>
<evidence type="ECO:0000313" key="9">
    <source>
        <dbReference type="Proteomes" id="UP001211065"/>
    </source>
</evidence>
<evidence type="ECO:0000256" key="1">
    <source>
        <dbReference type="ARBA" id="ARBA00010617"/>
    </source>
</evidence>
<evidence type="ECO:0000256" key="2">
    <source>
        <dbReference type="ARBA" id="ARBA00022617"/>
    </source>
</evidence>
<dbReference type="Gene3D" id="1.10.630.10">
    <property type="entry name" value="Cytochrome P450"/>
    <property type="match status" value="1"/>
</dbReference>
<keyword evidence="2 7" id="KW-0349">Heme</keyword>
<dbReference type="CDD" id="cd00302">
    <property type="entry name" value="cytochrome_P450"/>
    <property type="match status" value="1"/>
</dbReference>
<gene>
    <name evidence="8" type="ORF">HK099_008276</name>
</gene>
<dbReference type="PANTHER" id="PTHR24291:SF50">
    <property type="entry name" value="BIFUNCTIONAL ALBAFLAVENONE MONOOXYGENASE_TERPENE SYNTHASE"/>
    <property type="match status" value="1"/>
</dbReference>
<dbReference type="AlphaFoldDB" id="A0AAD5XY02"/>
<dbReference type="InterPro" id="IPR036396">
    <property type="entry name" value="Cyt_P450_sf"/>
</dbReference>
<dbReference type="Pfam" id="PF00067">
    <property type="entry name" value="p450"/>
    <property type="match status" value="1"/>
</dbReference>
<evidence type="ECO:0000256" key="6">
    <source>
        <dbReference type="ARBA" id="ARBA00023033"/>
    </source>
</evidence>
<dbReference type="PANTHER" id="PTHR24291">
    <property type="entry name" value="CYTOCHROME P450 FAMILY 4"/>
    <property type="match status" value="1"/>
</dbReference>
<organism evidence="8 9">
    <name type="scientific">Clydaea vesicula</name>
    <dbReference type="NCBI Taxonomy" id="447962"/>
    <lineage>
        <taxon>Eukaryota</taxon>
        <taxon>Fungi</taxon>
        <taxon>Fungi incertae sedis</taxon>
        <taxon>Chytridiomycota</taxon>
        <taxon>Chytridiomycota incertae sedis</taxon>
        <taxon>Chytridiomycetes</taxon>
        <taxon>Lobulomycetales</taxon>
        <taxon>Lobulomycetaceae</taxon>
        <taxon>Clydaea</taxon>
    </lineage>
</organism>
<dbReference type="GO" id="GO:0016705">
    <property type="term" value="F:oxidoreductase activity, acting on paired donors, with incorporation or reduction of molecular oxygen"/>
    <property type="evidence" value="ECO:0007669"/>
    <property type="project" value="InterPro"/>
</dbReference>
<dbReference type="GO" id="GO:0004497">
    <property type="term" value="F:monooxygenase activity"/>
    <property type="evidence" value="ECO:0007669"/>
    <property type="project" value="UniProtKB-KW"/>
</dbReference>
<dbReference type="Proteomes" id="UP001211065">
    <property type="component" value="Unassembled WGS sequence"/>
</dbReference>
<dbReference type="EMBL" id="JADGJW010000899">
    <property type="protein sequence ID" value="KAJ3210267.1"/>
    <property type="molecule type" value="Genomic_DNA"/>
</dbReference>
<accession>A0AAD5XY02</accession>
<evidence type="ECO:0000256" key="7">
    <source>
        <dbReference type="PIRSR" id="PIRSR602401-1"/>
    </source>
</evidence>
<comment type="caution">
    <text evidence="8">The sequence shown here is derived from an EMBL/GenBank/DDBJ whole genome shotgun (WGS) entry which is preliminary data.</text>
</comment>
<evidence type="ECO:0008006" key="10">
    <source>
        <dbReference type="Google" id="ProtNLM"/>
    </source>
</evidence>
<keyword evidence="4" id="KW-0560">Oxidoreductase</keyword>
<evidence type="ECO:0000256" key="5">
    <source>
        <dbReference type="ARBA" id="ARBA00023004"/>
    </source>
</evidence>
<keyword evidence="9" id="KW-1185">Reference proteome</keyword>
<comment type="similarity">
    <text evidence="1">Belongs to the cytochrome P450 family.</text>
</comment>
<evidence type="ECO:0000313" key="8">
    <source>
        <dbReference type="EMBL" id="KAJ3210267.1"/>
    </source>
</evidence>
<feature type="binding site" description="axial binding residue" evidence="7">
    <location>
        <position position="470"/>
    </location>
    <ligand>
        <name>heme</name>
        <dbReference type="ChEBI" id="CHEBI:30413"/>
    </ligand>
    <ligandPart>
        <name>Fe</name>
        <dbReference type="ChEBI" id="CHEBI:18248"/>
    </ligandPart>
</feature>
<dbReference type="GO" id="GO:0005506">
    <property type="term" value="F:iron ion binding"/>
    <property type="evidence" value="ECO:0007669"/>
    <property type="project" value="InterPro"/>
</dbReference>
<evidence type="ECO:0000256" key="3">
    <source>
        <dbReference type="ARBA" id="ARBA00022723"/>
    </source>
</evidence>
<sequence>MENLLIRANIKSSKLIEILCSKSYLKLSLLSFTSIYFLTKLLNFTKEKIRLRNKKLPPVKKGNFLTKNFFEARKYVMEDNFHLFIKNLNEEHSITRFEVPVFVKGVSVSDASAAKDILCDTNRFNRAEVLGDQVFEGLIKKALFMLNGNLHKKHRKMLQPGFSPSHLKIAFETSKECCHRLFKAFKMKNIKEIDVYDYFKYISIDVIGKTVFSYDFQLTKDLDIETSKYDSLRQLEKMNVALQKRALPRFLWRYYGITVSQMEKEAKGIQDTVTKVIEHKKEKLQNREPSSIVGKWGMDVLDRLLENSSEIGEDKEKPFTTEELRDEVLGFYFAGLGTTTDSLSLAVLDIFSNPRVVKKLREEVDEAFNKKDGFTYENLNNMKYIDCVIKECQRLHPIALLLLKQAVSDTELHGYFIKKNTLMVINVISMHTDVKYWGADAEEFKPERWRNGFVPVPGSYIPFSDGGMNCIAQKLAIIEMKVVLAEMIRTYDINLVPEQDLRCVVIDGRVGPRNGIKIYFEERNY</sequence>
<dbReference type="InterPro" id="IPR050196">
    <property type="entry name" value="Cytochrome_P450_Monoox"/>
</dbReference>
<name>A0AAD5XY02_9FUNG</name>
<dbReference type="PRINTS" id="PR00463">
    <property type="entry name" value="EP450I"/>
</dbReference>
<evidence type="ECO:0000256" key="4">
    <source>
        <dbReference type="ARBA" id="ARBA00023002"/>
    </source>
</evidence>
<comment type="cofactor">
    <cofactor evidence="7">
        <name>heme</name>
        <dbReference type="ChEBI" id="CHEBI:30413"/>
    </cofactor>
</comment>
<keyword evidence="3 7" id="KW-0479">Metal-binding</keyword>
<reference evidence="8" key="1">
    <citation type="submission" date="2020-05" db="EMBL/GenBank/DDBJ databases">
        <title>Phylogenomic resolution of chytrid fungi.</title>
        <authorList>
            <person name="Stajich J.E."/>
            <person name="Amses K."/>
            <person name="Simmons R."/>
            <person name="Seto K."/>
            <person name="Myers J."/>
            <person name="Bonds A."/>
            <person name="Quandt C.A."/>
            <person name="Barry K."/>
            <person name="Liu P."/>
            <person name="Grigoriev I."/>
            <person name="Longcore J.E."/>
            <person name="James T.Y."/>
        </authorList>
    </citation>
    <scope>NUCLEOTIDE SEQUENCE</scope>
    <source>
        <strain evidence="8">JEL0476</strain>
    </source>
</reference>